<sequence length="883" mass="97212">MSMQPFQLPEFYMPYPARLNPNLETARAHSKVWARRMEMIDVPQQGTMIWTEADLDAHDYALLCAYTHPDCDATELDLITDWYVWVFYFDDHFLELFKRTRDILGARAYLDRLRLFMPVEGPITETPTNPVEAGLADLWERTTPAMSSDWRRRFVESTKNLLDESLWELANIDAGRVSNPLEYIEMRRKVGGAPWSANLVEHAVGAAVPAVIAESRPMHVLRDTFSDAVHLRNDLFSYEREVLDEGELSNGVLVFEKFLGIGTQEAAESVNDLLTSRLHQFEHTTLTELPPLFDEHAVDPVSRLGVLAYVKGLQDWQSGGHEWHMRSSRYMNDGGAPGTGTLSGPLGLGTSAARIVPSLLASHDQRARSFTHVPFEQSGHVSKPELRMPFPVRSNPHLEQARENVIAWGHAVGIIDEVPGLWDEERFRDYDLPLCAAGIHPDASADALDISSGWLAWGTYGDDYYPVFFRTAASYPAAKAQTERFSQLMPLDGEPTPEPVNALERGLLDLWTRTTAPMTLDARAQFRHAIEIMAESWVWELVNAYHNRIPDPVDYIEMRRRTFGSELTMSLSRIGHGRTVPPEVYRSRPVLAMENSAMDYACMINDIYSYQKEIQFEGEIHNLVLVVRNFFDTDAQTAMDIVGDLMDSRMREFEHVVATGLPALFEDFDLDEDAQRTLLGYAEELRNWLSGILEWHEGCRRYAEPDLLRHFPESPGAPRETGFPHLPSGLGTSAFRITQPSAPARQPAMAGAPSRVPGGLRGAASAIGRAAETAGVDSSGTSGAISTPGVPPTAPVSAAGKSAESAGVDGSSPLAAPSLPHRPSGLGTAAARVKPLDESALPARPGVQSGATTPAIPRGFSGLGTTAARVTPPARAAGTAATS</sequence>
<gene>
    <name evidence="3" type="ORF">SAMN04487818_10167</name>
</gene>
<dbReference type="SFLD" id="SFLDS00005">
    <property type="entry name" value="Isoprenoid_Synthase_Type_I"/>
    <property type="match status" value="2"/>
</dbReference>
<dbReference type="GO" id="GO:0010333">
    <property type="term" value="F:terpene synthase activity"/>
    <property type="evidence" value="ECO:0007669"/>
    <property type="project" value="InterPro"/>
</dbReference>
<dbReference type="SUPFAM" id="SSF48576">
    <property type="entry name" value="Terpenoid synthases"/>
    <property type="match status" value="2"/>
</dbReference>
<dbReference type="PANTHER" id="PTHR35201:SF4">
    <property type="entry name" value="BETA-PINACENE SYNTHASE-RELATED"/>
    <property type="match status" value="1"/>
</dbReference>
<reference evidence="4" key="1">
    <citation type="submission" date="2016-10" db="EMBL/GenBank/DDBJ databases">
        <authorList>
            <person name="Varghese N."/>
            <person name="Submissions S."/>
        </authorList>
    </citation>
    <scope>NUCLEOTIDE SEQUENCE [LARGE SCALE GENOMIC DNA]</scope>
    <source>
        <strain evidence="4">DSM 44260</strain>
    </source>
</reference>
<dbReference type="PANTHER" id="PTHR35201">
    <property type="entry name" value="TERPENE SYNTHASE"/>
    <property type="match status" value="1"/>
</dbReference>
<feature type="compositionally biased region" description="Polar residues" evidence="2">
    <location>
        <begin position="776"/>
        <end position="785"/>
    </location>
</feature>
<keyword evidence="1" id="KW-0456">Lyase</keyword>
<dbReference type="Proteomes" id="UP000199051">
    <property type="component" value="Unassembled WGS sequence"/>
</dbReference>
<proteinExistence type="predicted"/>
<evidence type="ECO:0000256" key="1">
    <source>
        <dbReference type="ARBA" id="ARBA00023239"/>
    </source>
</evidence>
<dbReference type="InterPro" id="IPR008949">
    <property type="entry name" value="Isoprenoid_synthase_dom_sf"/>
</dbReference>
<dbReference type="EMBL" id="FOGI01000001">
    <property type="protein sequence ID" value="SEQ95428.1"/>
    <property type="molecule type" value="Genomic_DNA"/>
</dbReference>
<dbReference type="InterPro" id="IPR034686">
    <property type="entry name" value="Terpene_cyclase-like_2"/>
</dbReference>
<accession>A0A1H9K8P2</accession>
<evidence type="ECO:0000256" key="2">
    <source>
        <dbReference type="SAM" id="MobiDB-lite"/>
    </source>
</evidence>
<evidence type="ECO:0000313" key="4">
    <source>
        <dbReference type="Proteomes" id="UP000199051"/>
    </source>
</evidence>
<feature type="region of interest" description="Disordered" evidence="2">
    <location>
        <begin position="712"/>
        <end position="883"/>
    </location>
</feature>
<name>A0A1H9K8P2_9PSEU</name>
<dbReference type="Pfam" id="PF19086">
    <property type="entry name" value="Terpene_syn_C_2"/>
    <property type="match status" value="2"/>
</dbReference>
<organism evidence="3 4">
    <name type="scientific">Actinokineospora terrae</name>
    <dbReference type="NCBI Taxonomy" id="155974"/>
    <lineage>
        <taxon>Bacteria</taxon>
        <taxon>Bacillati</taxon>
        <taxon>Actinomycetota</taxon>
        <taxon>Actinomycetes</taxon>
        <taxon>Pseudonocardiales</taxon>
        <taxon>Pseudonocardiaceae</taxon>
        <taxon>Actinokineospora</taxon>
    </lineage>
</organism>
<dbReference type="Gene3D" id="1.10.600.10">
    <property type="entry name" value="Farnesyl Diphosphate Synthase"/>
    <property type="match status" value="2"/>
</dbReference>
<dbReference type="STRING" id="155974.SAMN04487818_10167"/>
<feature type="compositionally biased region" description="Low complexity" evidence="2">
    <location>
        <begin position="864"/>
        <end position="883"/>
    </location>
</feature>
<dbReference type="AlphaFoldDB" id="A0A1H9K8P2"/>
<protein>
    <submittedName>
        <fullName evidence="3">Germacradienol/geosmin synthase</fullName>
    </submittedName>
</protein>
<evidence type="ECO:0000313" key="3">
    <source>
        <dbReference type="EMBL" id="SEQ95428.1"/>
    </source>
</evidence>
<keyword evidence="4" id="KW-1185">Reference proteome</keyword>
<dbReference type="SFLD" id="SFLDG01020">
    <property type="entry name" value="Terpene_Cyclase_Like_2"/>
    <property type="match status" value="2"/>
</dbReference>